<evidence type="ECO:0000313" key="2">
    <source>
        <dbReference type="Proteomes" id="UP000790377"/>
    </source>
</evidence>
<keyword evidence="2" id="KW-1185">Reference proteome</keyword>
<dbReference type="Proteomes" id="UP000790377">
    <property type="component" value="Unassembled WGS sequence"/>
</dbReference>
<protein>
    <submittedName>
        <fullName evidence="1">Chaperonin 10-like protein</fullName>
    </submittedName>
</protein>
<accession>A0ACB7ZTZ8</accession>
<evidence type="ECO:0000313" key="1">
    <source>
        <dbReference type="EMBL" id="KAH7904144.1"/>
    </source>
</evidence>
<comment type="caution">
    <text evidence="1">The sequence shown here is derived from an EMBL/GenBank/DDBJ whole genome shotgun (WGS) entry which is preliminary data.</text>
</comment>
<organism evidence="1 2">
    <name type="scientific">Hygrophoropsis aurantiaca</name>
    <dbReference type="NCBI Taxonomy" id="72124"/>
    <lineage>
        <taxon>Eukaryota</taxon>
        <taxon>Fungi</taxon>
        <taxon>Dikarya</taxon>
        <taxon>Basidiomycota</taxon>
        <taxon>Agaricomycotina</taxon>
        <taxon>Agaricomycetes</taxon>
        <taxon>Agaricomycetidae</taxon>
        <taxon>Boletales</taxon>
        <taxon>Coniophorineae</taxon>
        <taxon>Hygrophoropsidaceae</taxon>
        <taxon>Hygrophoropsis</taxon>
    </lineage>
</organism>
<reference evidence="1" key="1">
    <citation type="journal article" date="2021" name="New Phytol.">
        <title>Evolutionary innovations through gain and loss of genes in the ectomycorrhizal Boletales.</title>
        <authorList>
            <person name="Wu G."/>
            <person name="Miyauchi S."/>
            <person name="Morin E."/>
            <person name="Kuo A."/>
            <person name="Drula E."/>
            <person name="Varga T."/>
            <person name="Kohler A."/>
            <person name="Feng B."/>
            <person name="Cao Y."/>
            <person name="Lipzen A."/>
            <person name="Daum C."/>
            <person name="Hundley H."/>
            <person name="Pangilinan J."/>
            <person name="Johnson J."/>
            <person name="Barry K."/>
            <person name="LaButti K."/>
            <person name="Ng V."/>
            <person name="Ahrendt S."/>
            <person name="Min B."/>
            <person name="Choi I.G."/>
            <person name="Park H."/>
            <person name="Plett J.M."/>
            <person name="Magnuson J."/>
            <person name="Spatafora J.W."/>
            <person name="Nagy L.G."/>
            <person name="Henrissat B."/>
            <person name="Grigoriev I.V."/>
            <person name="Yang Z.L."/>
            <person name="Xu J."/>
            <person name="Martin F.M."/>
        </authorList>
    </citation>
    <scope>NUCLEOTIDE SEQUENCE</scope>
    <source>
        <strain evidence="1">ATCC 28755</strain>
    </source>
</reference>
<sequence length="371" mass="38135">MARKLELGHSSSTTTSSPHRQFSVQHMSSQSALWLTEKQGSFALGPKEIPTPGPGEILVKIHSAGLNPIDWKIAAFGFLVEDYPAVLGNEAAGTVEAVGEGVANVVEGDKVFFQGPMDNRGAAFQQYAVAPAAVASKIPPNISFDEAAALSVGIATAVIPLYSQSPVGIGYQAPWDGGRGKYSGQPIVVLGGASSVGQYVIQLARLSGFSPIIATASPHNSALLASLGATHVLDRNLPFSAIADEISKITAVPVGLVYSTVALPDVQQGGYDVLAPGGHIVLVSTSSINPREGDGKKIVGVFGSWHAPGNAAFGSAVAPELTKLLADGDIVPAAVEVVPGGLGGVVAGLERLKSDQVSAKKLVVRPWETVL</sequence>
<gene>
    <name evidence="1" type="ORF">BJ138DRAFT_1167066</name>
</gene>
<name>A0ACB7ZTZ8_9AGAM</name>
<dbReference type="EMBL" id="MU268591">
    <property type="protein sequence ID" value="KAH7904144.1"/>
    <property type="molecule type" value="Genomic_DNA"/>
</dbReference>
<proteinExistence type="predicted"/>